<gene>
    <name evidence="1" type="ORF">Cvel_29529</name>
</gene>
<proteinExistence type="predicted"/>
<accession>A0A0G4HNN6</accession>
<name>A0A0G4HNN6_9ALVE</name>
<reference evidence="1" key="1">
    <citation type="submission" date="2014-11" db="EMBL/GenBank/DDBJ databases">
        <authorList>
            <person name="Otto D Thomas"/>
            <person name="Naeem Raeece"/>
        </authorList>
    </citation>
    <scope>NUCLEOTIDE SEQUENCE</scope>
</reference>
<dbReference type="VEuPathDB" id="CryptoDB:Cvel_29529"/>
<organism evidence="1">
    <name type="scientific">Chromera velia CCMP2878</name>
    <dbReference type="NCBI Taxonomy" id="1169474"/>
    <lineage>
        <taxon>Eukaryota</taxon>
        <taxon>Sar</taxon>
        <taxon>Alveolata</taxon>
        <taxon>Colpodellida</taxon>
        <taxon>Chromeraceae</taxon>
        <taxon>Chromera</taxon>
    </lineage>
</organism>
<dbReference type="EMBL" id="CDMZ01003284">
    <property type="protein sequence ID" value="CEM45796.1"/>
    <property type="molecule type" value="Genomic_DNA"/>
</dbReference>
<sequence>MLDASIFYSGHSWDVHLFLFNPRWAVSELVRESDVVVALPPVNLSSLTRRDTCPSFMNEYDPSVDRNLSHKMPQLALGGSRR</sequence>
<dbReference type="AlphaFoldDB" id="A0A0G4HNN6"/>
<evidence type="ECO:0000313" key="1">
    <source>
        <dbReference type="EMBL" id="CEM45796.1"/>
    </source>
</evidence>
<protein>
    <submittedName>
        <fullName evidence="1">Uncharacterized protein</fullName>
    </submittedName>
</protein>